<dbReference type="Gene3D" id="2.130.10.10">
    <property type="entry name" value="YVTN repeat-like/Quinoprotein amine dehydrogenase"/>
    <property type="match status" value="1"/>
</dbReference>
<evidence type="ECO:0000256" key="1">
    <source>
        <dbReference type="ARBA" id="ARBA00022574"/>
    </source>
</evidence>
<dbReference type="InterPro" id="IPR001680">
    <property type="entry name" value="WD40_rpt"/>
</dbReference>
<evidence type="ECO:0000256" key="4">
    <source>
        <dbReference type="SAM" id="MobiDB-lite"/>
    </source>
</evidence>
<dbReference type="STRING" id="1314781.A0A165QZ15"/>
<keyword evidence="1" id="KW-0853">WD repeat</keyword>
<dbReference type="InterPro" id="IPR036322">
    <property type="entry name" value="WD40_repeat_dom_sf"/>
</dbReference>
<dbReference type="AlphaFoldDB" id="A0A165QZ15"/>
<dbReference type="GO" id="GO:0005737">
    <property type="term" value="C:cytoplasm"/>
    <property type="evidence" value="ECO:0007669"/>
    <property type="project" value="UniProtKB-ARBA"/>
</dbReference>
<protein>
    <submittedName>
        <fullName evidence="5">Uncharacterized protein</fullName>
    </submittedName>
</protein>
<dbReference type="InParanoid" id="A0A165QZ15"/>
<comment type="similarity">
    <text evidence="3">Belongs to the WD repeat PROPPIN family.</text>
</comment>
<keyword evidence="6" id="KW-1185">Reference proteome</keyword>
<gene>
    <name evidence="5" type="ORF">EXIGLDRAFT_663760</name>
</gene>
<dbReference type="Proteomes" id="UP000077266">
    <property type="component" value="Unassembled WGS sequence"/>
</dbReference>
<sequence length="472" mass="51700">MHLARHSITSTQPIEISDARFDADNHIFTCATPNGFAVYQTYPLRLLRKHDLTDATLAMVLPLHSSSLLFLLGGGTMPLYPPNKVVLWDESQGKAVAELEFREKVRGMACRRGWLAVALRRRVVVFEIGESIRRHAEYETNENLKGLVALATATHATLLAIPGRQMGHVQLVHLPPCPPPRLSTPTAGNAPLPLPSTTGKNPISIIIAHETALSTIAVTPSGRFLATTSARGTLVRVWDAMTGSPIDSFRRGADQAEIYSVAFRPDEKELCVCSDKGTVHVFVLPDSVSGSKNRVSVFSQLSPLLKLPKYFESKWSYARFRLPAPSSHIALSNALSSNAPLSVNAELAEDDRSVVGWIEVPVEHLDGSVNREFQLVALTHSGGWYRLALPSPSSALQPPTSPPTSPLSRKGTSVHSSPMPEPRSPRAPSVASSSGRDKGKEREREPEKEKEHVGRDCTLVEFRRYGQWDGWA</sequence>
<evidence type="ECO:0000256" key="2">
    <source>
        <dbReference type="ARBA" id="ARBA00022737"/>
    </source>
</evidence>
<dbReference type="InterPro" id="IPR015943">
    <property type="entry name" value="WD40/YVTN_repeat-like_dom_sf"/>
</dbReference>
<proteinExistence type="inferred from homology"/>
<name>A0A165QZ15_EXIGL</name>
<evidence type="ECO:0000256" key="3">
    <source>
        <dbReference type="ARBA" id="ARBA00025740"/>
    </source>
</evidence>
<dbReference type="SUPFAM" id="SSF50978">
    <property type="entry name" value="WD40 repeat-like"/>
    <property type="match status" value="1"/>
</dbReference>
<dbReference type="InterPro" id="IPR048720">
    <property type="entry name" value="PROPPIN"/>
</dbReference>
<organism evidence="5 6">
    <name type="scientific">Exidia glandulosa HHB12029</name>
    <dbReference type="NCBI Taxonomy" id="1314781"/>
    <lineage>
        <taxon>Eukaryota</taxon>
        <taxon>Fungi</taxon>
        <taxon>Dikarya</taxon>
        <taxon>Basidiomycota</taxon>
        <taxon>Agaricomycotina</taxon>
        <taxon>Agaricomycetes</taxon>
        <taxon>Auriculariales</taxon>
        <taxon>Exidiaceae</taxon>
        <taxon>Exidia</taxon>
    </lineage>
</organism>
<evidence type="ECO:0000313" key="5">
    <source>
        <dbReference type="EMBL" id="KZW04265.1"/>
    </source>
</evidence>
<feature type="region of interest" description="Disordered" evidence="4">
    <location>
        <begin position="393"/>
        <end position="456"/>
    </location>
</feature>
<dbReference type="FunCoup" id="A0A165QZ15">
    <property type="interactions" value="399"/>
</dbReference>
<reference evidence="5 6" key="1">
    <citation type="journal article" date="2016" name="Mol. Biol. Evol.">
        <title>Comparative Genomics of Early-Diverging Mushroom-Forming Fungi Provides Insights into the Origins of Lignocellulose Decay Capabilities.</title>
        <authorList>
            <person name="Nagy L.G."/>
            <person name="Riley R."/>
            <person name="Tritt A."/>
            <person name="Adam C."/>
            <person name="Daum C."/>
            <person name="Floudas D."/>
            <person name="Sun H."/>
            <person name="Yadav J.S."/>
            <person name="Pangilinan J."/>
            <person name="Larsson K.H."/>
            <person name="Matsuura K."/>
            <person name="Barry K."/>
            <person name="Labutti K."/>
            <person name="Kuo R."/>
            <person name="Ohm R.A."/>
            <person name="Bhattacharya S.S."/>
            <person name="Shirouzu T."/>
            <person name="Yoshinaga Y."/>
            <person name="Martin F.M."/>
            <person name="Grigoriev I.V."/>
            <person name="Hibbett D.S."/>
        </authorList>
    </citation>
    <scope>NUCLEOTIDE SEQUENCE [LARGE SCALE GENOMIC DNA]</scope>
    <source>
        <strain evidence="5 6">HHB12029</strain>
    </source>
</reference>
<dbReference type="SMART" id="SM00320">
    <property type="entry name" value="WD40"/>
    <property type="match status" value="2"/>
</dbReference>
<dbReference type="PANTHER" id="PTHR11227">
    <property type="entry name" value="WD-REPEAT PROTEIN INTERACTING WITH PHOSPHOINOSIDES WIPI -RELATED"/>
    <property type="match status" value="1"/>
</dbReference>
<evidence type="ECO:0000313" key="6">
    <source>
        <dbReference type="Proteomes" id="UP000077266"/>
    </source>
</evidence>
<dbReference type="OrthoDB" id="1667587at2759"/>
<dbReference type="EMBL" id="KV425882">
    <property type="protein sequence ID" value="KZW04265.1"/>
    <property type="molecule type" value="Genomic_DNA"/>
</dbReference>
<feature type="compositionally biased region" description="Basic and acidic residues" evidence="4">
    <location>
        <begin position="435"/>
        <end position="455"/>
    </location>
</feature>
<accession>A0A165QZ15</accession>
<dbReference type="Pfam" id="PF21032">
    <property type="entry name" value="PROPPIN"/>
    <property type="match status" value="1"/>
</dbReference>
<keyword evidence="2" id="KW-0677">Repeat</keyword>